<dbReference type="SUPFAM" id="SSF52540">
    <property type="entry name" value="P-loop containing nucleoside triphosphate hydrolases"/>
    <property type="match status" value="2"/>
</dbReference>
<feature type="domain" description="ABC transporter" evidence="5">
    <location>
        <begin position="5"/>
        <end position="232"/>
    </location>
</feature>
<evidence type="ECO:0000313" key="6">
    <source>
        <dbReference type="EMBL" id="WIM68547.1"/>
    </source>
</evidence>
<dbReference type="GO" id="GO:0005524">
    <property type="term" value="F:ATP binding"/>
    <property type="evidence" value="ECO:0007669"/>
    <property type="project" value="UniProtKB-KW"/>
</dbReference>
<dbReference type="RefSeq" id="WP_284826148.1">
    <property type="nucleotide sequence ID" value="NZ_CP126969.1"/>
</dbReference>
<dbReference type="InterPro" id="IPR017871">
    <property type="entry name" value="ABC_transporter-like_CS"/>
</dbReference>
<dbReference type="InterPro" id="IPR003439">
    <property type="entry name" value="ABC_transporter-like_ATP-bd"/>
</dbReference>
<keyword evidence="2" id="KW-0813">Transport</keyword>
<dbReference type="CDD" id="cd03225">
    <property type="entry name" value="ABC_cobalt_CbiO_domain1"/>
    <property type="match status" value="2"/>
</dbReference>
<evidence type="ECO:0000313" key="7">
    <source>
        <dbReference type="Proteomes" id="UP001225598"/>
    </source>
</evidence>
<dbReference type="InterPro" id="IPR025662">
    <property type="entry name" value="Sigma_54_int_dom_ATP-bd_1"/>
</dbReference>
<dbReference type="EMBL" id="CP126969">
    <property type="protein sequence ID" value="WIM68547.1"/>
    <property type="molecule type" value="Genomic_DNA"/>
</dbReference>
<dbReference type="PROSITE" id="PS00675">
    <property type="entry name" value="SIGMA54_INTERACT_1"/>
    <property type="match status" value="1"/>
</dbReference>
<keyword evidence="3" id="KW-0547">Nucleotide-binding</keyword>
<dbReference type="InterPro" id="IPR003593">
    <property type="entry name" value="AAA+_ATPase"/>
</dbReference>
<accession>A0ABY8VGV1</accession>
<organism evidence="6 7">
    <name type="scientific">Corynebacterium breve</name>
    <dbReference type="NCBI Taxonomy" id="3049799"/>
    <lineage>
        <taxon>Bacteria</taxon>
        <taxon>Bacillati</taxon>
        <taxon>Actinomycetota</taxon>
        <taxon>Actinomycetes</taxon>
        <taxon>Mycobacteriales</taxon>
        <taxon>Corynebacteriaceae</taxon>
        <taxon>Corynebacterium</taxon>
    </lineage>
</organism>
<reference evidence="6 7" key="1">
    <citation type="submission" date="2023-05" db="EMBL/GenBank/DDBJ databases">
        <title>Corynebacterium suedekumii sp. nov. and Corynebacterium breve sp. nov. isolated from raw cow's milk.</title>
        <authorList>
            <person name="Baer M.K."/>
            <person name="Mehl L."/>
            <person name="Hellmuth R."/>
            <person name="Marke G."/>
            <person name="Lipski A."/>
        </authorList>
    </citation>
    <scope>NUCLEOTIDE SEQUENCE [LARGE SCALE GENOMIC DNA]</scope>
    <source>
        <strain evidence="6 7">R4</strain>
    </source>
</reference>
<dbReference type="Pfam" id="PF00005">
    <property type="entry name" value="ABC_tran"/>
    <property type="match status" value="2"/>
</dbReference>
<dbReference type="Gene3D" id="3.40.50.300">
    <property type="entry name" value="P-loop containing nucleotide triphosphate hydrolases"/>
    <property type="match status" value="2"/>
</dbReference>
<evidence type="ECO:0000256" key="1">
    <source>
        <dbReference type="ARBA" id="ARBA00005417"/>
    </source>
</evidence>
<dbReference type="Proteomes" id="UP001225598">
    <property type="component" value="Chromosome"/>
</dbReference>
<dbReference type="PROSITE" id="PS50893">
    <property type="entry name" value="ABC_TRANSPORTER_2"/>
    <property type="match status" value="2"/>
</dbReference>
<dbReference type="InterPro" id="IPR027417">
    <property type="entry name" value="P-loop_NTPase"/>
</dbReference>
<dbReference type="InterPro" id="IPR015856">
    <property type="entry name" value="ABC_transpr_CbiO/EcfA_su"/>
</dbReference>
<evidence type="ECO:0000256" key="4">
    <source>
        <dbReference type="ARBA" id="ARBA00022840"/>
    </source>
</evidence>
<gene>
    <name evidence="6" type="ORF">QP027_03900</name>
</gene>
<dbReference type="InterPro" id="IPR050095">
    <property type="entry name" value="ECF_ABC_transporter_ATP-bd"/>
</dbReference>
<evidence type="ECO:0000256" key="2">
    <source>
        <dbReference type="ARBA" id="ARBA00022448"/>
    </source>
</evidence>
<keyword evidence="4 6" id="KW-0067">ATP-binding</keyword>
<evidence type="ECO:0000256" key="3">
    <source>
        <dbReference type="ARBA" id="ARBA00022741"/>
    </source>
</evidence>
<proteinExistence type="inferred from homology"/>
<protein>
    <submittedName>
        <fullName evidence="6">ABC transporter ATP-binding protein</fullName>
    </submittedName>
</protein>
<sequence>MTKALEARGLSYHHAVRPDPAFTNVTFSVDRGQRVLITGDSGTGKSTLLHLIAGLLHDEEDGTHTGEITVNGSIGMVLQDPDSQVISTRVGDDVAFGCENLGVPREEIWPRVTHALDMVGLRVPLDHSTARLSGGQKQRHALAGVLAMGADIIILDEPTANLDPAGTLDVVDSIRRVCESTGATLIVVEHNPKPWLPIVDKLLHLEHDGIAEITTDELPTIPQLPPRKDIAPGTSIEVGARELRPYWGPARTFELPQGHSTVLTGPNGSGKTTIAAALAGLTPPHAGELYYSDELRQGLRNEPHKWKSQDLARRVGYVFQDPEHQFLMRTVAEELAVSGASQARQDELAERLRLTHLLQANPFTLSGGEKRRLSVVTALVNAPRFVVLDEPTFGQDTQTFTELVHLIRELTDQGVTVMSITHDEHFVASLGDHQVVLR</sequence>
<evidence type="ECO:0000259" key="5">
    <source>
        <dbReference type="PROSITE" id="PS50893"/>
    </source>
</evidence>
<name>A0ABY8VGV1_9CORY</name>
<dbReference type="PANTHER" id="PTHR43553:SF24">
    <property type="entry name" value="ENERGY-COUPLING FACTOR TRANSPORTER ATP-BINDING PROTEIN ECFA1"/>
    <property type="match status" value="1"/>
</dbReference>
<comment type="similarity">
    <text evidence="1">Belongs to the ABC transporter superfamily.</text>
</comment>
<dbReference type="PROSITE" id="PS00211">
    <property type="entry name" value="ABC_TRANSPORTER_1"/>
    <property type="match status" value="1"/>
</dbReference>
<dbReference type="PANTHER" id="PTHR43553">
    <property type="entry name" value="HEAVY METAL TRANSPORTER"/>
    <property type="match status" value="1"/>
</dbReference>
<dbReference type="SMART" id="SM00382">
    <property type="entry name" value="AAA"/>
    <property type="match status" value="2"/>
</dbReference>
<keyword evidence="7" id="KW-1185">Reference proteome</keyword>
<feature type="domain" description="ABC transporter" evidence="5">
    <location>
        <begin position="233"/>
        <end position="438"/>
    </location>
</feature>